<protein>
    <submittedName>
        <fullName evidence="1">Uncharacterized protein</fullName>
    </submittedName>
</protein>
<evidence type="ECO:0000313" key="1">
    <source>
        <dbReference type="EMBL" id="KKB64391.1"/>
    </source>
</evidence>
<accession>A0A0F5K2N8</accession>
<gene>
    <name evidence="1" type="ORF">WM40_05560</name>
</gene>
<reference evidence="1 2" key="1">
    <citation type="submission" date="2015-03" db="EMBL/GenBank/DDBJ databases">
        <title>Draft Genome Sequence of Burkholderia andropogonis type strain ICMP2807, isolated from Sorghum bicolor.</title>
        <authorList>
            <person name="Lopes-Santos L."/>
            <person name="Castro D.B."/>
            <person name="Ottoboni L.M."/>
            <person name="Park D."/>
            <person name="Weirc B.S."/>
            <person name="Destefano S.A."/>
        </authorList>
    </citation>
    <scope>NUCLEOTIDE SEQUENCE [LARGE SCALE GENOMIC DNA]</scope>
    <source>
        <strain evidence="1 2">ICMP2807</strain>
    </source>
</reference>
<dbReference type="AlphaFoldDB" id="A0A0F5K2N8"/>
<organism evidence="1 2">
    <name type="scientific">Robbsia andropogonis</name>
    <dbReference type="NCBI Taxonomy" id="28092"/>
    <lineage>
        <taxon>Bacteria</taxon>
        <taxon>Pseudomonadati</taxon>
        <taxon>Pseudomonadota</taxon>
        <taxon>Betaproteobacteria</taxon>
        <taxon>Burkholderiales</taxon>
        <taxon>Burkholderiaceae</taxon>
        <taxon>Robbsia</taxon>
    </lineage>
</organism>
<comment type="caution">
    <text evidence="1">The sequence shown here is derived from an EMBL/GenBank/DDBJ whole genome shotgun (WGS) entry which is preliminary data.</text>
</comment>
<proteinExistence type="predicted"/>
<evidence type="ECO:0000313" key="2">
    <source>
        <dbReference type="Proteomes" id="UP000033618"/>
    </source>
</evidence>
<dbReference type="EMBL" id="LAQU01000004">
    <property type="protein sequence ID" value="KKB64391.1"/>
    <property type="molecule type" value="Genomic_DNA"/>
</dbReference>
<name>A0A0F5K2N8_9BURK</name>
<sequence length="79" mass="9213">MKFTKSAIFKTLLGCILRKIDGIILKMVLRLVRVALIFLGREIVIQVCDMRSINRHMNQVVREYLKEKRGRSNLSLVIL</sequence>
<dbReference type="Proteomes" id="UP000033618">
    <property type="component" value="Unassembled WGS sequence"/>
</dbReference>
<keyword evidence="2" id="KW-1185">Reference proteome</keyword>